<evidence type="ECO:0000313" key="5">
    <source>
        <dbReference type="Proteomes" id="UP000051862"/>
    </source>
</evidence>
<reference evidence="2 7" key="2">
    <citation type="submission" date="2016-04" db="EMBL/GenBank/DDBJ databases">
        <title>Complete genome sequence of Thermococcus thioreducens type strain OGL-20P.</title>
        <authorList>
            <person name="Oger P.M."/>
        </authorList>
    </citation>
    <scope>NUCLEOTIDE SEQUENCE [LARGE SCALE GENOMIC DNA]</scope>
    <source>
        <strain evidence="2 7">OGL-20P</strain>
    </source>
</reference>
<dbReference type="STRING" id="277988.SAMN05216170_0870"/>
<protein>
    <submittedName>
        <fullName evidence="4">Predicted nucleic acid-binding protein, contains PIN domain</fullName>
    </submittedName>
</protein>
<evidence type="ECO:0000313" key="6">
    <source>
        <dbReference type="Proteomes" id="UP000182125"/>
    </source>
</evidence>
<reference evidence="4 6" key="3">
    <citation type="submission" date="2016-10" db="EMBL/GenBank/DDBJ databases">
        <authorList>
            <person name="de Groot N.N."/>
        </authorList>
    </citation>
    <scope>NUCLEOTIDE SEQUENCE [LARGE SCALE GENOMIC DNA]</scope>
    <source>
        <strain evidence="4 6">OGL-20</strain>
    </source>
</reference>
<dbReference type="Pfam" id="PF10130">
    <property type="entry name" value="PIN_2"/>
    <property type="match status" value="1"/>
</dbReference>
<evidence type="ECO:0000313" key="7">
    <source>
        <dbReference type="Proteomes" id="UP000250136"/>
    </source>
</evidence>
<proteinExistence type="predicted"/>
<dbReference type="InterPro" id="IPR002716">
    <property type="entry name" value="PIN_dom"/>
</dbReference>
<feature type="domain" description="PIN" evidence="1">
    <location>
        <begin position="4"/>
        <end position="124"/>
    </location>
</feature>
<accession>A0A0Q2S6R2</accession>
<dbReference type="KEGG" id="ttd:A3L14_05440"/>
<organism evidence="3 5">
    <name type="scientific">Thermococcus thioreducens</name>
    <dbReference type="NCBI Taxonomy" id="277988"/>
    <lineage>
        <taxon>Archaea</taxon>
        <taxon>Methanobacteriati</taxon>
        <taxon>Methanobacteriota</taxon>
        <taxon>Thermococci</taxon>
        <taxon>Thermococcales</taxon>
        <taxon>Thermococcaceae</taxon>
        <taxon>Thermococcus</taxon>
    </lineage>
</organism>
<dbReference type="InterPro" id="IPR029060">
    <property type="entry name" value="PIN-like_dom_sf"/>
</dbReference>
<dbReference type="OrthoDB" id="358928at2157"/>
<dbReference type="Gene3D" id="3.40.50.1010">
    <property type="entry name" value="5'-nuclease"/>
    <property type="match status" value="1"/>
</dbReference>
<dbReference type="RefSeq" id="WP_055428756.1">
    <property type="nucleotide sequence ID" value="NZ_CP015105.1"/>
</dbReference>
<keyword evidence="7" id="KW-1185">Reference proteome</keyword>
<dbReference type="EMBL" id="CP015105">
    <property type="protein sequence ID" value="ASJ12368.1"/>
    <property type="molecule type" value="Genomic_DNA"/>
</dbReference>
<dbReference type="Proteomes" id="UP000051862">
    <property type="component" value="Unassembled WGS sequence"/>
</dbReference>
<evidence type="ECO:0000313" key="3">
    <source>
        <dbReference type="EMBL" id="KQH83099.1"/>
    </source>
</evidence>
<sequence>MKVVVDSNILFSIIVSGRKSRAFRLLEHYDITLFAPEEVILEFKRHKVKLQKFTKDFEYRTFLAFSMVQVIPLEFYSDKIREAYIIASEFDEKDTPFIALAMKLNLPIWTGDKKMLFAALSTKKFIALDSTALESLLEGKTLEEVMGEMKTRFNP</sequence>
<reference evidence="3 5" key="1">
    <citation type="submission" date="2015-08" db="EMBL/GenBank/DDBJ databases">
        <title>Thermococcus thioreducens DSM 14981 genome sequencing.</title>
        <authorList>
            <person name="Hong S.-J."/>
            <person name="Kim M.-C."/>
            <person name="Shin J.-H."/>
        </authorList>
    </citation>
    <scope>NUCLEOTIDE SEQUENCE [LARGE SCALE GENOMIC DNA]</scope>
    <source>
        <strain evidence="3 5">DSM 14981</strain>
    </source>
</reference>
<dbReference type="EMBL" id="FOIW01000001">
    <property type="protein sequence ID" value="SEV92043.1"/>
    <property type="molecule type" value="Genomic_DNA"/>
</dbReference>
<name>A0A0Q2S6R2_9EURY</name>
<evidence type="ECO:0000313" key="2">
    <source>
        <dbReference type="EMBL" id="ASJ12368.1"/>
    </source>
</evidence>
<dbReference type="EMBL" id="LIXN01000003">
    <property type="protein sequence ID" value="KQH83099.1"/>
    <property type="molecule type" value="Genomic_DNA"/>
</dbReference>
<dbReference type="SUPFAM" id="SSF88723">
    <property type="entry name" value="PIN domain-like"/>
    <property type="match status" value="1"/>
</dbReference>
<dbReference type="Proteomes" id="UP000182125">
    <property type="component" value="Unassembled WGS sequence"/>
</dbReference>
<evidence type="ECO:0000313" key="4">
    <source>
        <dbReference type="EMBL" id="SEV92043.1"/>
    </source>
</evidence>
<dbReference type="InterPro" id="IPR044153">
    <property type="entry name" value="PIN_Pae0151-like"/>
</dbReference>
<evidence type="ECO:0000259" key="1">
    <source>
        <dbReference type="Pfam" id="PF10130"/>
    </source>
</evidence>
<gene>
    <name evidence="2" type="ORF">A3L14_05440</name>
    <name evidence="3" type="ORF">AMR53_02440</name>
    <name evidence="4" type="ORF">SAMN05216170_0870</name>
</gene>
<dbReference type="PATRIC" id="fig|277988.4.peg.516"/>
<dbReference type="Proteomes" id="UP000250136">
    <property type="component" value="Chromosome"/>
</dbReference>
<dbReference type="AlphaFoldDB" id="A0A0Q2S6R2"/>
<dbReference type="GeneID" id="33333845"/>
<dbReference type="CDD" id="cd09873">
    <property type="entry name" value="PIN_Pae0151-like"/>
    <property type="match status" value="1"/>
</dbReference>